<proteinExistence type="predicted"/>
<protein>
    <recommendedName>
        <fullName evidence="4">Secreted protein</fullName>
    </recommendedName>
</protein>
<sequence>MSAFHIGLRAAPCVIALVLPLAGAHAAAPRAYCAHIVNDDRLHPAPSSLAGAIKHLFNLSGAEAVQTTFYRCADGEVKLCNVGANLPCGKANLSKSLDGATAWCGDNPNSDFIPMVATGHDTIYNWRCVNGIATPGAPVAKVDSRGFFSEYWKPLK</sequence>
<dbReference type="OrthoDB" id="7945855at2"/>
<organism evidence="2 3">
    <name type="scientific">Methylovirgula ligni</name>
    <dbReference type="NCBI Taxonomy" id="569860"/>
    <lineage>
        <taxon>Bacteria</taxon>
        <taxon>Pseudomonadati</taxon>
        <taxon>Pseudomonadota</taxon>
        <taxon>Alphaproteobacteria</taxon>
        <taxon>Hyphomicrobiales</taxon>
        <taxon>Beijerinckiaceae</taxon>
        <taxon>Methylovirgula</taxon>
    </lineage>
</organism>
<feature type="signal peptide" evidence="1">
    <location>
        <begin position="1"/>
        <end position="26"/>
    </location>
</feature>
<dbReference type="RefSeq" id="WP_115835305.1">
    <property type="nucleotide sequence ID" value="NZ_CP025086.1"/>
</dbReference>
<evidence type="ECO:0000313" key="3">
    <source>
        <dbReference type="Proteomes" id="UP000256900"/>
    </source>
</evidence>
<reference evidence="2 3" key="1">
    <citation type="submission" date="2018-08" db="EMBL/GenBank/DDBJ databases">
        <title>Genomic Encyclopedia of Type Strains, Phase IV (KMG-IV): sequencing the most valuable type-strain genomes for metagenomic binning, comparative biology and taxonomic classification.</title>
        <authorList>
            <person name="Goeker M."/>
        </authorList>
    </citation>
    <scope>NUCLEOTIDE SEQUENCE [LARGE SCALE GENOMIC DNA]</scope>
    <source>
        <strain evidence="2 3">BW863</strain>
    </source>
</reference>
<dbReference type="EMBL" id="QUMO01000001">
    <property type="protein sequence ID" value="REF89551.1"/>
    <property type="molecule type" value="Genomic_DNA"/>
</dbReference>
<dbReference type="AlphaFoldDB" id="A0A3D9Z385"/>
<gene>
    <name evidence="2" type="ORF">DES32_0775</name>
</gene>
<keyword evidence="3" id="KW-1185">Reference proteome</keyword>
<comment type="caution">
    <text evidence="2">The sequence shown here is derived from an EMBL/GenBank/DDBJ whole genome shotgun (WGS) entry which is preliminary data.</text>
</comment>
<name>A0A3D9Z385_9HYPH</name>
<evidence type="ECO:0000256" key="1">
    <source>
        <dbReference type="SAM" id="SignalP"/>
    </source>
</evidence>
<evidence type="ECO:0008006" key="4">
    <source>
        <dbReference type="Google" id="ProtNLM"/>
    </source>
</evidence>
<feature type="chain" id="PRO_5017582471" description="Secreted protein" evidence="1">
    <location>
        <begin position="27"/>
        <end position="156"/>
    </location>
</feature>
<dbReference type="Proteomes" id="UP000256900">
    <property type="component" value="Unassembled WGS sequence"/>
</dbReference>
<accession>A0A3D9Z385</accession>
<keyword evidence="1" id="KW-0732">Signal</keyword>
<evidence type="ECO:0000313" key="2">
    <source>
        <dbReference type="EMBL" id="REF89551.1"/>
    </source>
</evidence>